<name>A0A1F4PN17_UNCK3</name>
<reference evidence="1 2" key="1">
    <citation type="journal article" date="2016" name="Nat. Commun.">
        <title>Thousands of microbial genomes shed light on interconnected biogeochemical processes in an aquifer system.</title>
        <authorList>
            <person name="Anantharaman K."/>
            <person name="Brown C.T."/>
            <person name="Hug L.A."/>
            <person name="Sharon I."/>
            <person name="Castelle C.J."/>
            <person name="Probst A.J."/>
            <person name="Thomas B.C."/>
            <person name="Singh A."/>
            <person name="Wilkins M.J."/>
            <person name="Karaoz U."/>
            <person name="Brodie E.L."/>
            <person name="Williams K.H."/>
            <person name="Hubbard S.S."/>
            <person name="Banfield J.F."/>
        </authorList>
    </citation>
    <scope>NUCLEOTIDE SEQUENCE [LARGE SCALE GENOMIC DNA]</scope>
</reference>
<dbReference type="AlphaFoldDB" id="A0A1F4PN17"/>
<evidence type="ECO:0000313" key="2">
    <source>
        <dbReference type="Proteomes" id="UP000179010"/>
    </source>
</evidence>
<dbReference type="EMBL" id="METE01000008">
    <property type="protein sequence ID" value="OGB85233.1"/>
    <property type="molecule type" value="Genomic_DNA"/>
</dbReference>
<organism evidence="1 2">
    <name type="scientific">candidate division Kazan bacterium RIFCSPLOWO2_01_FULL_48_13</name>
    <dbReference type="NCBI Taxonomy" id="1798539"/>
    <lineage>
        <taxon>Bacteria</taxon>
        <taxon>Bacteria division Kazan-3B-28</taxon>
    </lineage>
</organism>
<proteinExistence type="predicted"/>
<gene>
    <name evidence="1" type="ORF">A2994_00085</name>
</gene>
<evidence type="ECO:0000313" key="1">
    <source>
        <dbReference type="EMBL" id="OGB85233.1"/>
    </source>
</evidence>
<dbReference type="Proteomes" id="UP000179010">
    <property type="component" value="Unassembled WGS sequence"/>
</dbReference>
<sequence length="182" mass="20100">MFLLLYGYFNAIEGHFPSQLGIRGNTRESSDSKVGAIGGFHLLENMAVSDEQGYYRLTLQTKLNRSTIIDQSIAVPLTQVSQVVSSEPVWLDNKYQDTLAWGSHRLQITLKDTGIINQTDGEKVLVFRGDKTLAINQPPITTLKLVDSPDGSVNQILVGLSTEVKFRVSSTPTGTIYIDILK</sequence>
<comment type="caution">
    <text evidence="1">The sequence shown here is derived from an EMBL/GenBank/DDBJ whole genome shotgun (WGS) entry which is preliminary data.</text>
</comment>
<protein>
    <submittedName>
        <fullName evidence="1">Uncharacterized protein</fullName>
    </submittedName>
</protein>
<accession>A0A1F4PN17</accession>